<protein>
    <submittedName>
        <fullName evidence="11">tRNA-dihydrouridine synthase 2</fullName>
    </submittedName>
</protein>
<reference evidence="11 12" key="1">
    <citation type="submission" date="2017-06" db="EMBL/GenBank/DDBJ databases">
        <title>Global population genomics of the pathogenic fungus Cryptococcus neoformans var. grubii.</title>
        <authorList>
            <person name="Cuomo C."/>
            <person name="Litvintseva A."/>
            <person name="Chen Y."/>
            <person name="Young S."/>
            <person name="Zeng Q."/>
            <person name="Chapman S."/>
            <person name="Gujja S."/>
            <person name="Saif S."/>
            <person name="Birren B."/>
        </authorList>
    </citation>
    <scope>NUCLEOTIDE SEQUENCE [LARGE SCALE GENOMIC DNA]</scope>
    <source>
        <strain evidence="11 12">Tu259-1</strain>
    </source>
</reference>
<evidence type="ECO:0000256" key="9">
    <source>
        <dbReference type="SAM" id="MobiDB-lite"/>
    </source>
</evidence>
<gene>
    <name evidence="11" type="ORF">C361_03879</name>
</gene>
<organism evidence="11 12">
    <name type="scientific">Cryptococcus neoformans Tu259-1</name>
    <dbReference type="NCBI Taxonomy" id="1230072"/>
    <lineage>
        <taxon>Eukaryota</taxon>
        <taxon>Fungi</taxon>
        <taxon>Dikarya</taxon>
        <taxon>Basidiomycota</taxon>
        <taxon>Agaricomycotina</taxon>
        <taxon>Tremellomycetes</taxon>
        <taxon>Tremellales</taxon>
        <taxon>Cryptococcaceae</taxon>
        <taxon>Cryptococcus</taxon>
        <taxon>Cryptococcus neoformans species complex</taxon>
    </lineage>
</organism>
<comment type="catalytic activity">
    <reaction evidence="7">
        <text>a 5,6-dihydrouridine in mRNA + NAD(+) = a uridine in mRNA + NADH + H(+)</text>
        <dbReference type="Rhea" id="RHEA:69851"/>
        <dbReference type="Rhea" id="RHEA-COMP:14658"/>
        <dbReference type="Rhea" id="RHEA-COMP:17789"/>
        <dbReference type="ChEBI" id="CHEBI:15378"/>
        <dbReference type="ChEBI" id="CHEBI:57540"/>
        <dbReference type="ChEBI" id="CHEBI:57945"/>
        <dbReference type="ChEBI" id="CHEBI:65315"/>
        <dbReference type="ChEBI" id="CHEBI:74443"/>
    </reaction>
    <physiologicalReaction direction="right-to-left" evidence="7">
        <dbReference type="Rhea" id="RHEA:69853"/>
    </physiologicalReaction>
</comment>
<evidence type="ECO:0000313" key="11">
    <source>
        <dbReference type="EMBL" id="OXG20900.1"/>
    </source>
</evidence>
<evidence type="ECO:0000256" key="5">
    <source>
        <dbReference type="ARBA" id="ARBA00022694"/>
    </source>
</evidence>
<dbReference type="InterPro" id="IPR013785">
    <property type="entry name" value="Aldolase_TIM"/>
</dbReference>
<dbReference type="GO" id="GO:0017150">
    <property type="term" value="F:tRNA dihydrouridine synthase activity"/>
    <property type="evidence" value="ECO:0007669"/>
    <property type="project" value="InterPro"/>
</dbReference>
<sequence>MSKLFRSIRLFFRPYLQPSGSVFPVSSTKMTSGTIRGASPATEIEHQSKRPRLEAEDTQISNPSGIDVQDSSSIVTDCSHSIISENDLIEEQMRLPIEYVRSYDNEINYKNKLVLAPMVRTGSLPMRLLSLYYGAGLVWSPEVVDKAIIGAERSVDPVTGVITYHKGQGPIFSTHPAEKPFLIFQIGSSNPELAVKAAQTVQQDVAGIDLNCGCPKPFSTHAGMGAALLSTPEILLDILRALLDSIPLPISCKIRLLPTQPSTLYLASRILRTGVRNLTVHCRTRQMRPGERALWERLGSIVDLGKRRGISVICNGDGEGWSNWERIKNETGADSLMLARSAERNPSVFLPSGPLNTVTDIVPKLLALSDYLKNPWGNTKFLLMQFKPSPPPLSNMSKAERKRIADILSQSKSTQDAAVGLGISLVSGDRLFREIQSKIDVETNRNIWQARREVKPNNAGDVEGKEAIEEEAIVDGFEVGVGPAQEQKMTACCS</sequence>
<dbReference type="InterPro" id="IPR018517">
    <property type="entry name" value="tRNA_hU_synthase_CS"/>
</dbReference>
<dbReference type="GO" id="GO:0050660">
    <property type="term" value="F:flavin adenine dinucleotide binding"/>
    <property type="evidence" value="ECO:0007669"/>
    <property type="project" value="InterPro"/>
</dbReference>
<evidence type="ECO:0000256" key="1">
    <source>
        <dbReference type="ARBA" id="ARBA00001917"/>
    </source>
</evidence>
<comment type="caution">
    <text evidence="11">The sequence shown here is derived from an EMBL/GenBank/DDBJ whole genome shotgun (WGS) entry which is preliminary data.</text>
</comment>
<dbReference type="PROSITE" id="PS01136">
    <property type="entry name" value="UPF0034"/>
    <property type="match status" value="1"/>
</dbReference>
<feature type="domain" description="DUS-like FMN-binding" evidence="10">
    <location>
        <begin position="115"/>
        <end position="349"/>
    </location>
</feature>
<comment type="catalytic activity">
    <reaction evidence="8">
        <text>a 5,6-dihydrouridine in mRNA + NADP(+) = a uridine in mRNA + NADPH + H(+)</text>
        <dbReference type="Rhea" id="RHEA:69855"/>
        <dbReference type="Rhea" id="RHEA-COMP:14658"/>
        <dbReference type="Rhea" id="RHEA-COMP:17789"/>
        <dbReference type="ChEBI" id="CHEBI:15378"/>
        <dbReference type="ChEBI" id="CHEBI:57783"/>
        <dbReference type="ChEBI" id="CHEBI:58349"/>
        <dbReference type="ChEBI" id="CHEBI:65315"/>
        <dbReference type="ChEBI" id="CHEBI:74443"/>
    </reaction>
    <physiologicalReaction direction="right-to-left" evidence="8">
        <dbReference type="Rhea" id="RHEA:69857"/>
    </physiologicalReaction>
</comment>
<dbReference type="AlphaFoldDB" id="A0A854QDG6"/>
<dbReference type="EMBL" id="AMKT01000044">
    <property type="protein sequence ID" value="OXG20900.1"/>
    <property type="molecule type" value="Genomic_DNA"/>
</dbReference>
<dbReference type="InterPro" id="IPR052582">
    <property type="entry name" value="tRNA-DUS-like"/>
</dbReference>
<evidence type="ECO:0000313" key="12">
    <source>
        <dbReference type="Proteomes" id="UP000199727"/>
    </source>
</evidence>
<evidence type="ECO:0000256" key="4">
    <source>
        <dbReference type="ARBA" id="ARBA00022664"/>
    </source>
</evidence>
<accession>A0A854QDG6</accession>
<evidence type="ECO:0000259" key="10">
    <source>
        <dbReference type="Pfam" id="PF01207"/>
    </source>
</evidence>
<dbReference type="PANTHER" id="PTHR45936:SF1">
    <property type="entry name" value="TRNA-DIHYDROURIDINE(20) SYNTHASE [NAD(P)+]-LIKE"/>
    <property type="match status" value="1"/>
</dbReference>
<keyword evidence="3" id="KW-0288">FMN</keyword>
<dbReference type="Gene3D" id="3.20.20.70">
    <property type="entry name" value="Aldolase class I"/>
    <property type="match status" value="1"/>
</dbReference>
<proteinExistence type="predicted"/>
<feature type="region of interest" description="Disordered" evidence="9">
    <location>
        <begin position="31"/>
        <end position="66"/>
    </location>
</feature>
<comment type="cofactor">
    <cofactor evidence="1">
        <name>FMN</name>
        <dbReference type="ChEBI" id="CHEBI:58210"/>
    </cofactor>
</comment>
<dbReference type="GO" id="GO:0006397">
    <property type="term" value="P:mRNA processing"/>
    <property type="evidence" value="ECO:0007669"/>
    <property type="project" value="UniProtKB-KW"/>
</dbReference>
<dbReference type="GO" id="GO:0005737">
    <property type="term" value="C:cytoplasm"/>
    <property type="evidence" value="ECO:0007669"/>
    <property type="project" value="TreeGrafter"/>
</dbReference>
<dbReference type="PANTHER" id="PTHR45936">
    <property type="entry name" value="TRNA-DIHYDROURIDINE(20) SYNTHASE [NAD(P)+]-LIKE"/>
    <property type="match status" value="1"/>
</dbReference>
<dbReference type="Proteomes" id="UP000199727">
    <property type="component" value="Unassembled WGS sequence"/>
</dbReference>
<evidence type="ECO:0000256" key="7">
    <source>
        <dbReference type="ARBA" id="ARBA00048342"/>
    </source>
</evidence>
<keyword evidence="2" id="KW-0285">Flavoprotein</keyword>
<dbReference type="SUPFAM" id="SSF51395">
    <property type="entry name" value="FMN-linked oxidoreductases"/>
    <property type="match status" value="1"/>
</dbReference>
<feature type="compositionally biased region" description="Basic and acidic residues" evidence="9">
    <location>
        <begin position="43"/>
        <end position="55"/>
    </location>
</feature>
<keyword evidence="4" id="KW-0507">mRNA processing</keyword>
<evidence type="ECO:0000256" key="3">
    <source>
        <dbReference type="ARBA" id="ARBA00022643"/>
    </source>
</evidence>
<dbReference type="InterPro" id="IPR035587">
    <property type="entry name" value="DUS-like_FMN-bd"/>
</dbReference>
<dbReference type="OrthoDB" id="10262250at2759"/>
<keyword evidence="5" id="KW-0819">tRNA processing</keyword>
<dbReference type="CDD" id="cd02801">
    <property type="entry name" value="DUS_like_FMN"/>
    <property type="match status" value="1"/>
</dbReference>
<name>A0A854QDG6_CRYNE</name>
<evidence type="ECO:0000256" key="6">
    <source>
        <dbReference type="ARBA" id="ARBA00023002"/>
    </source>
</evidence>
<dbReference type="Pfam" id="PF01207">
    <property type="entry name" value="Dus"/>
    <property type="match status" value="1"/>
</dbReference>
<evidence type="ECO:0000256" key="2">
    <source>
        <dbReference type="ARBA" id="ARBA00022630"/>
    </source>
</evidence>
<evidence type="ECO:0000256" key="8">
    <source>
        <dbReference type="ARBA" id="ARBA00049447"/>
    </source>
</evidence>
<keyword evidence="6" id="KW-0560">Oxidoreductase</keyword>